<dbReference type="SUPFAM" id="SSF46894">
    <property type="entry name" value="C-terminal effector domain of the bipartite response regulators"/>
    <property type="match status" value="1"/>
</dbReference>
<name>A0ABZ0SMB4_9MICO</name>
<protein>
    <submittedName>
        <fullName evidence="8">Response regulator transcription factor</fullName>
    </submittedName>
</protein>
<organism evidence="8 9">
    <name type="scientific">Microbacterium rhizosphaerae</name>
    <dbReference type="NCBI Taxonomy" id="1678237"/>
    <lineage>
        <taxon>Bacteria</taxon>
        <taxon>Bacillati</taxon>
        <taxon>Actinomycetota</taxon>
        <taxon>Actinomycetes</taxon>
        <taxon>Micrococcales</taxon>
        <taxon>Microbacteriaceae</taxon>
        <taxon>Microbacterium</taxon>
    </lineage>
</organism>
<evidence type="ECO:0000259" key="6">
    <source>
        <dbReference type="PROSITE" id="PS50043"/>
    </source>
</evidence>
<dbReference type="RefSeq" id="WP_320943234.1">
    <property type="nucleotide sequence ID" value="NZ_BAABEU010000011.1"/>
</dbReference>
<gene>
    <name evidence="8" type="ORF">SM116_04310</name>
</gene>
<dbReference type="SMART" id="SM00421">
    <property type="entry name" value="HTH_LUXR"/>
    <property type="match status" value="1"/>
</dbReference>
<dbReference type="Gene3D" id="3.40.50.2300">
    <property type="match status" value="1"/>
</dbReference>
<dbReference type="CDD" id="cd17535">
    <property type="entry name" value="REC_NarL-like"/>
    <property type="match status" value="1"/>
</dbReference>
<evidence type="ECO:0000256" key="2">
    <source>
        <dbReference type="ARBA" id="ARBA00023015"/>
    </source>
</evidence>
<proteinExistence type="predicted"/>
<dbReference type="InterPro" id="IPR039420">
    <property type="entry name" value="WalR-like"/>
</dbReference>
<dbReference type="SUPFAM" id="SSF52172">
    <property type="entry name" value="CheY-like"/>
    <property type="match status" value="1"/>
</dbReference>
<dbReference type="InterPro" id="IPR001789">
    <property type="entry name" value="Sig_transdc_resp-reg_receiver"/>
</dbReference>
<dbReference type="InterPro" id="IPR016032">
    <property type="entry name" value="Sig_transdc_resp-reg_C-effctor"/>
</dbReference>
<keyword evidence="4" id="KW-0804">Transcription</keyword>
<keyword evidence="9" id="KW-1185">Reference proteome</keyword>
<dbReference type="CDD" id="cd06170">
    <property type="entry name" value="LuxR_C_like"/>
    <property type="match status" value="1"/>
</dbReference>
<keyword evidence="1 5" id="KW-0597">Phosphoprotein</keyword>
<dbReference type="PANTHER" id="PTHR43214">
    <property type="entry name" value="TWO-COMPONENT RESPONSE REGULATOR"/>
    <property type="match status" value="1"/>
</dbReference>
<evidence type="ECO:0000313" key="8">
    <source>
        <dbReference type="EMBL" id="WPR90522.1"/>
    </source>
</evidence>
<dbReference type="PANTHER" id="PTHR43214:SF24">
    <property type="entry name" value="TRANSCRIPTIONAL REGULATORY PROTEIN NARL-RELATED"/>
    <property type="match status" value="1"/>
</dbReference>
<sequence>MMDADDPGRAIRVLVADDQAIIRDGLVTVLGLLPDVEIVGAAADGREAVALAVQQHPDVVVMDLRMPVMGGVEATRRLRADVPDAAVLVLTTYADDDSILAALRAGAAGYLTKDAGRAELAAAVRAVARGQAILGAEAQAVVIGSLSAPAPARTTTDAVSRRFPQLTAREAEVLALAADGLGNREIAAELFIGVSTVKTHVNGIFAKLDVRTREDAVALARGEVGGPVAGP</sequence>
<dbReference type="InterPro" id="IPR058245">
    <property type="entry name" value="NreC/VraR/RcsB-like_REC"/>
</dbReference>
<dbReference type="PROSITE" id="PS50110">
    <property type="entry name" value="RESPONSE_REGULATORY"/>
    <property type="match status" value="1"/>
</dbReference>
<reference evidence="8 9" key="1">
    <citation type="submission" date="2023-11" db="EMBL/GenBank/DDBJ databases">
        <title>Genome sequence of Microbacterium rhizosphaerae KACC 19337.</title>
        <authorList>
            <person name="Choi H."/>
            <person name="Kim S."/>
            <person name="Kim Y."/>
            <person name="Kwon S.-W."/>
            <person name="Heo J."/>
        </authorList>
    </citation>
    <scope>NUCLEOTIDE SEQUENCE [LARGE SCALE GENOMIC DNA]</scope>
    <source>
        <strain evidence="8 9">KACC 19337</strain>
    </source>
</reference>
<dbReference type="EMBL" id="CP139368">
    <property type="protein sequence ID" value="WPR90522.1"/>
    <property type="molecule type" value="Genomic_DNA"/>
</dbReference>
<dbReference type="Proteomes" id="UP001323798">
    <property type="component" value="Chromosome"/>
</dbReference>
<dbReference type="PROSITE" id="PS50043">
    <property type="entry name" value="HTH_LUXR_2"/>
    <property type="match status" value="1"/>
</dbReference>
<evidence type="ECO:0000259" key="7">
    <source>
        <dbReference type="PROSITE" id="PS50110"/>
    </source>
</evidence>
<dbReference type="InterPro" id="IPR000792">
    <property type="entry name" value="Tscrpt_reg_LuxR_C"/>
</dbReference>
<keyword evidence="3" id="KW-0238">DNA-binding</keyword>
<dbReference type="SMART" id="SM00448">
    <property type="entry name" value="REC"/>
    <property type="match status" value="1"/>
</dbReference>
<evidence type="ECO:0000256" key="3">
    <source>
        <dbReference type="ARBA" id="ARBA00023125"/>
    </source>
</evidence>
<feature type="domain" description="Response regulatory" evidence="7">
    <location>
        <begin position="12"/>
        <end position="128"/>
    </location>
</feature>
<evidence type="ECO:0000256" key="4">
    <source>
        <dbReference type="ARBA" id="ARBA00023163"/>
    </source>
</evidence>
<dbReference type="Pfam" id="PF00072">
    <property type="entry name" value="Response_reg"/>
    <property type="match status" value="1"/>
</dbReference>
<evidence type="ECO:0000256" key="5">
    <source>
        <dbReference type="PROSITE-ProRule" id="PRU00169"/>
    </source>
</evidence>
<feature type="modified residue" description="4-aspartylphosphate" evidence="5">
    <location>
        <position position="63"/>
    </location>
</feature>
<evidence type="ECO:0000313" key="9">
    <source>
        <dbReference type="Proteomes" id="UP001323798"/>
    </source>
</evidence>
<dbReference type="PRINTS" id="PR00038">
    <property type="entry name" value="HTHLUXR"/>
</dbReference>
<feature type="domain" description="HTH luxR-type" evidence="6">
    <location>
        <begin position="159"/>
        <end position="224"/>
    </location>
</feature>
<accession>A0ABZ0SMB4</accession>
<dbReference type="InterPro" id="IPR011006">
    <property type="entry name" value="CheY-like_superfamily"/>
</dbReference>
<dbReference type="Pfam" id="PF00196">
    <property type="entry name" value="GerE"/>
    <property type="match status" value="1"/>
</dbReference>
<evidence type="ECO:0000256" key="1">
    <source>
        <dbReference type="ARBA" id="ARBA00022553"/>
    </source>
</evidence>
<keyword evidence="2" id="KW-0805">Transcription regulation</keyword>